<dbReference type="Pfam" id="PF01935">
    <property type="entry name" value="DUF87"/>
    <property type="match status" value="1"/>
</dbReference>
<accession>A0ABP4KCG9</accession>
<reference evidence="3" key="1">
    <citation type="journal article" date="2019" name="Int. J. Syst. Evol. Microbiol.">
        <title>The Global Catalogue of Microorganisms (GCM) 10K type strain sequencing project: providing services to taxonomists for standard genome sequencing and annotation.</title>
        <authorList>
            <consortium name="The Broad Institute Genomics Platform"/>
            <consortium name="The Broad Institute Genome Sequencing Center for Infectious Disease"/>
            <person name="Wu L."/>
            <person name="Ma J."/>
        </authorList>
    </citation>
    <scope>NUCLEOTIDE SEQUENCE [LARGE SCALE GENOMIC DNA]</scope>
    <source>
        <strain evidence="3">JCM 15933</strain>
    </source>
</reference>
<dbReference type="Gene3D" id="3.40.50.300">
    <property type="entry name" value="P-loop containing nucleotide triphosphate hydrolases"/>
    <property type="match status" value="2"/>
</dbReference>
<proteinExistence type="predicted"/>
<comment type="caution">
    <text evidence="2">The sequence shown here is derived from an EMBL/GenBank/DDBJ whole genome shotgun (WGS) entry which is preliminary data.</text>
</comment>
<dbReference type="InterPro" id="IPR002789">
    <property type="entry name" value="HerA_central"/>
</dbReference>
<evidence type="ECO:0000313" key="2">
    <source>
        <dbReference type="EMBL" id="GAA1501114.1"/>
    </source>
</evidence>
<evidence type="ECO:0000313" key="3">
    <source>
        <dbReference type="Proteomes" id="UP001501470"/>
    </source>
</evidence>
<keyword evidence="3" id="KW-1185">Reference proteome</keyword>
<evidence type="ECO:0000259" key="1">
    <source>
        <dbReference type="Pfam" id="PF01935"/>
    </source>
</evidence>
<dbReference type="InterPro" id="IPR027417">
    <property type="entry name" value="P-loop_NTPase"/>
</dbReference>
<dbReference type="RefSeq" id="WP_344499786.1">
    <property type="nucleotide sequence ID" value="NZ_BAAAQD010000001.1"/>
</dbReference>
<sequence length="918" mass="98173">MTGDALRGFRFHRLLEVPGPAGDEELRAAVDGSHAALAGHPDAAVMAVWTRPPADRRLRLLLAGRPLFPPAVDGGVLFPPGAVAEPFDAGAATALLDAFPHWVVCEGRFDPLWGGEEGRGAFDSFVGHLSEPFAFLVVAGPLTAAAVEPELDGLVTDIVVLDRPQLSEAGRRTLERKQARHRELTRAQLGGAWRVKVLVAGAVPRQTAVTAAMLCAAAQLDGLPYRLIPGDQARPLRDALAAGGWFTAGAPLLTALLRPPRRELPGLRLVTPHTFDVTPEQPPGESVRLGAVLDRARHPCDELWLPFGALNRHTLVCGTTGAGKSHTVRHLLRQATRRGLPWLVLEPAKAEYARLGGAVVIRPNDPDAPPAGLNPLEPAPGFPLQTHVELLRALFLAAFAAHEPFPQVLAAALHRCYEELGWDLTLGAPAHPGQRPRYPTLGDLQRVAEAVVRDVGYGREISDNVRGFIAVRLASLRLGSVGRFFDGGHPIDVGRLLSHDVVLELEDVGDDTDKAFLMGAVVMRLVEHLRVAPAARGLRHLTVVEEAHRLLRRPGADTPGPAAHAVELFAALLAEVRAYGEGIVVVEQIPGKLVPDVVKNTAVKVVHRLAAADDRDLVGAAMNLDEEQSRHLLTLAPGEAAVFPDGADHALLVRVPGGTDAEDANRSAAGIGAVIGRRSATCGAACLRSACTLRHMRTAQQLLAAEPWLALWAELAVLAHLAGHPTPAPRPDLLEALAGRAAGARVLDCAISHAVDDAVAVRSSVLQPSVSPDALATHVCAALRAPGGHRCGDDALTFLARPYRWERVRHALTLSGPDGPDPRTARWQRELHRIIPGTTRAEQLAAVTGWLAEEHRDRPRRDLVTFGARRPSTVELTVGGVPDAGDWPERVGTALTQFDGCTWPTIHLLNPAQRRSTP</sequence>
<organism evidence="2 3">
    <name type="scientific">Dactylosporangium maewongense</name>
    <dbReference type="NCBI Taxonomy" id="634393"/>
    <lineage>
        <taxon>Bacteria</taxon>
        <taxon>Bacillati</taxon>
        <taxon>Actinomycetota</taxon>
        <taxon>Actinomycetes</taxon>
        <taxon>Micromonosporales</taxon>
        <taxon>Micromonosporaceae</taxon>
        <taxon>Dactylosporangium</taxon>
    </lineage>
</organism>
<dbReference type="PANTHER" id="PTHR30121">
    <property type="entry name" value="UNCHARACTERIZED PROTEIN YJGR-RELATED"/>
    <property type="match status" value="1"/>
</dbReference>
<feature type="domain" description="Helicase HerA central" evidence="1">
    <location>
        <begin position="310"/>
        <end position="418"/>
    </location>
</feature>
<dbReference type="InterPro" id="IPR051162">
    <property type="entry name" value="T4SS_component"/>
</dbReference>
<dbReference type="Proteomes" id="UP001501470">
    <property type="component" value="Unassembled WGS sequence"/>
</dbReference>
<dbReference type="EMBL" id="BAAAQD010000001">
    <property type="protein sequence ID" value="GAA1501114.1"/>
    <property type="molecule type" value="Genomic_DNA"/>
</dbReference>
<name>A0ABP4KCG9_9ACTN</name>
<gene>
    <name evidence="2" type="ORF">GCM10009827_009200</name>
</gene>
<dbReference type="SUPFAM" id="SSF52540">
    <property type="entry name" value="P-loop containing nucleoside triphosphate hydrolases"/>
    <property type="match status" value="1"/>
</dbReference>
<protein>
    <recommendedName>
        <fullName evidence="1">Helicase HerA central domain-containing protein</fullName>
    </recommendedName>
</protein>
<dbReference type="PANTHER" id="PTHR30121:SF11">
    <property type="entry name" value="AAA+ ATPASE DOMAIN-CONTAINING PROTEIN"/>
    <property type="match status" value="1"/>
</dbReference>